<dbReference type="InterPro" id="IPR011009">
    <property type="entry name" value="Kinase-like_dom_sf"/>
</dbReference>
<evidence type="ECO:0000259" key="7">
    <source>
        <dbReference type="PROSITE" id="PS50011"/>
    </source>
</evidence>
<dbReference type="Gene3D" id="1.10.510.10">
    <property type="entry name" value="Transferase(Phosphotransferase) domain 1"/>
    <property type="match status" value="1"/>
</dbReference>
<dbReference type="Proteomes" id="UP001209535">
    <property type="component" value="Unassembled WGS sequence"/>
</dbReference>
<evidence type="ECO:0000313" key="9">
    <source>
        <dbReference type="Proteomes" id="UP001209535"/>
    </source>
</evidence>
<comment type="caution">
    <text evidence="8">The sequence shown here is derived from an EMBL/GenBank/DDBJ whole genome shotgun (WGS) entry which is preliminary data.</text>
</comment>
<dbReference type="EMBL" id="JAOVQO010000018">
    <property type="protein sequence ID" value="MCU9849871.1"/>
    <property type="molecule type" value="Genomic_DNA"/>
</dbReference>
<keyword evidence="1" id="KW-0808">Transferase</keyword>
<keyword evidence="6" id="KW-1133">Transmembrane helix</keyword>
<dbReference type="InterPro" id="IPR000719">
    <property type="entry name" value="Prot_kinase_dom"/>
</dbReference>
<proteinExistence type="predicted"/>
<reference evidence="8 9" key="1">
    <citation type="submission" date="2022-10" db="EMBL/GenBank/DDBJ databases">
        <title>Defluviimonas sp. nov., isolated from ocean surface sediments.</title>
        <authorList>
            <person name="He W."/>
            <person name="Wang L."/>
            <person name="Zhang D.-F."/>
        </authorList>
    </citation>
    <scope>NUCLEOTIDE SEQUENCE [LARGE SCALE GENOMIC DNA]</scope>
    <source>
        <strain evidence="8 9">WL0024</strain>
    </source>
</reference>
<keyword evidence="4" id="KW-0067">ATP-binding</keyword>
<feature type="domain" description="Protein kinase" evidence="7">
    <location>
        <begin position="20"/>
        <end position="271"/>
    </location>
</feature>
<keyword evidence="2" id="KW-0547">Nucleotide-binding</keyword>
<dbReference type="SUPFAM" id="SSF56112">
    <property type="entry name" value="Protein kinase-like (PK-like)"/>
    <property type="match status" value="1"/>
</dbReference>
<evidence type="ECO:0000256" key="4">
    <source>
        <dbReference type="ARBA" id="ARBA00022840"/>
    </source>
</evidence>
<name>A0ABT2X7F0_9RHOB</name>
<dbReference type="PROSITE" id="PS50011">
    <property type="entry name" value="PROTEIN_KINASE_DOM"/>
    <property type="match status" value="1"/>
</dbReference>
<keyword evidence="9" id="KW-1185">Reference proteome</keyword>
<evidence type="ECO:0000256" key="5">
    <source>
        <dbReference type="SAM" id="MobiDB-lite"/>
    </source>
</evidence>
<evidence type="ECO:0000256" key="1">
    <source>
        <dbReference type="ARBA" id="ARBA00022679"/>
    </source>
</evidence>
<keyword evidence="6" id="KW-0472">Membrane</keyword>
<protein>
    <submittedName>
        <fullName evidence="8">Serine/threonine-protein kinase</fullName>
    </submittedName>
</protein>
<keyword evidence="3 8" id="KW-0418">Kinase</keyword>
<gene>
    <name evidence="8" type="ORF">OEZ60_17875</name>
</gene>
<dbReference type="PROSITE" id="PS00109">
    <property type="entry name" value="PROTEIN_KINASE_TYR"/>
    <property type="match status" value="1"/>
</dbReference>
<dbReference type="CDD" id="cd14014">
    <property type="entry name" value="STKc_PknB_like"/>
    <property type="match status" value="1"/>
</dbReference>
<dbReference type="PANTHER" id="PTHR43289">
    <property type="entry name" value="MITOGEN-ACTIVATED PROTEIN KINASE KINASE KINASE 20-RELATED"/>
    <property type="match status" value="1"/>
</dbReference>
<dbReference type="PANTHER" id="PTHR43289:SF34">
    <property type="entry name" value="SERINE_THREONINE-PROTEIN KINASE YBDM-RELATED"/>
    <property type="match status" value="1"/>
</dbReference>
<evidence type="ECO:0000256" key="6">
    <source>
        <dbReference type="SAM" id="Phobius"/>
    </source>
</evidence>
<dbReference type="Gene3D" id="3.40.1520.20">
    <property type="match status" value="1"/>
</dbReference>
<feature type="transmembrane region" description="Helical" evidence="6">
    <location>
        <begin position="328"/>
        <end position="350"/>
    </location>
</feature>
<organism evidence="8 9">
    <name type="scientific">Albidovulum salinarum</name>
    <dbReference type="NCBI Taxonomy" id="2984153"/>
    <lineage>
        <taxon>Bacteria</taxon>
        <taxon>Pseudomonadati</taxon>
        <taxon>Pseudomonadota</taxon>
        <taxon>Alphaproteobacteria</taxon>
        <taxon>Rhodobacterales</taxon>
        <taxon>Paracoccaceae</taxon>
        <taxon>Albidovulum</taxon>
    </lineage>
</organism>
<evidence type="ECO:0000256" key="2">
    <source>
        <dbReference type="ARBA" id="ARBA00022741"/>
    </source>
</evidence>
<accession>A0ABT2X7F0</accession>
<dbReference type="RefSeq" id="WP_263339158.1">
    <property type="nucleotide sequence ID" value="NZ_JAOVQO010000018.1"/>
</dbReference>
<sequence>MTDARPGDLFKPGDLVNNTYRIEALLGRGGVSDVYRARSEISGRLVAIKVLKSEFSGNDDYLTLLKREEEIREIRHDAVVRYSENHRTPDGHVYLLMDYVDGPGLDRKLKEGPMSAEDVLVVCRRVAEGLKAAHARNIVHRDLSPDNIILRGGNPAEAVIIDFGIAKDTNPGAETIVGNEFAGKYAYAAPEQLAGKTDARTDIYSLGALLLACFRGKSPSIGKNPMEVVQNKAKPLDLDGVPEPLRAILARMTHPDPGSRFQSAAELLTALPGGGRAPVPGPADDRDDKTVIAPRQQVREEFAGVAAEPGPSRPAKAEPARSGSRGPLIAVLLVVLALAGAGGAYFAGVFGPRYAAVSPFTLTLVKRAGAPLNVSGYAPSEEMKQSLERLAAQEGGTAQVTLASSDAIGEGWAGGVLDLVAMAGGLDGWQMEVNDRAVRLSGRTSSRDVHDQIMSALEGGLPGGLEGTPEIAYIAPVLSAEVLKPILSQFSDCGPLKLVDAPATGYGADAAIRVAGTISGAGQRDALAAALKAAAGERQVALDAELLNPTLCLIENYLPKAPPSDIGIRLGFGDKGGEENTSGDFVVGENPVIDVLLPDDVTDGYLSVSILDVSGNVFHLLPNIGRTDNSVAALRGEQSGTVPVRVAYTVAESGAGKGLAFRVDDSTLGESKIVVIRSSGPLFKQLRPTTESASGYAEALRDQSRNVETRIYSLDSRILTTVTQ</sequence>
<feature type="region of interest" description="Disordered" evidence="5">
    <location>
        <begin position="304"/>
        <end position="323"/>
    </location>
</feature>
<keyword evidence="6" id="KW-0812">Transmembrane</keyword>
<dbReference type="Pfam" id="PF00069">
    <property type="entry name" value="Pkinase"/>
    <property type="match status" value="1"/>
</dbReference>
<dbReference type="InterPro" id="IPR008266">
    <property type="entry name" value="Tyr_kinase_AS"/>
</dbReference>
<dbReference type="GO" id="GO:0016301">
    <property type="term" value="F:kinase activity"/>
    <property type="evidence" value="ECO:0007669"/>
    <property type="project" value="UniProtKB-KW"/>
</dbReference>
<evidence type="ECO:0000313" key="8">
    <source>
        <dbReference type="EMBL" id="MCU9849871.1"/>
    </source>
</evidence>
<evidence type="ECO:0000256" key="3">
    <source>
        <dbReference type="ARBA" id="ARBA00022777"/>
    </source>
</evidence>
<dbReference type="Gene3D" id="3.30.200.20">
    <property type="entry name" value="Phosphorylase Kinase, domain 1"/>
    <property type="match status" value="1"/>
</dbReference>